<accession>A0A098GAM8</accession>
<evidence type="ECO:0000313" key="3">
    <source>
        <dbReference type="Proteomes" id="UP000032430"/>
    </source>
</evidence>
<keyword evidence="1" id="KW-0812">Transmembrane</keyword>
<keyword evidence="1" id="KW-1133">Transmembrane helix</keyword>
<dbReference type="RefSeq" id="WP_045097273.1">
    <property type="nucleotide sequence ID" value="NZ_LN614827.1"/>
</dbReference>
<dbReference type="AlphaFoldDB" id="A0A098GAM8"/>
<dbReference type="EMBL" id="LN614827">
    <property type="protein sequence ID" value="CEG59080.1"/>
    <property type="molecule type" value="Genomic_DNA"/>
</dbReference>
<dbReference type="HOGENOM" id="CLU_605196_0_0_6"/>
<sequence length="452" mass="49861">MQNKQFSEEIVIRRNIEHNKLRGVPDKGDCFYIAAVLQLLCAPVSSPYDTFKKRFDALLVKLNEFEVDTKNLNADLLQREIERYYDKGVRNTPEDLNNTPQLAHLIRCVRLCLVNHTKKLVARGDVAFIYTLLDDHHYGLDEEEQIAAVIEKLNKHITDRYYADAVMMQAFTDVFDCSIELFTFNSHQHVFENNNRQFEKDRAGSTIQIAHVNGEDPLSDSPIKNHYDRFFSAAPAQQQTAQQVTPPTRPINTVVTPPQVDTTITIETPVVPPQQPLSDLEQLRLYAQNTQKTSPLFSQALFNYINIVDDAARKNKNHTIVLDQLDKTTSSVKTALQGNNPQALLEAANTAHGNVSLPKKIGLAICGALCILAGLVGIGLAAASIVASHGLSTPLALWSASLAVNIIIMGASLFAGSAGACAFFSQAQDKDAAKATKELHEAFVTDAPLGLN</sequence>
<feature type="transmembrane region" description="Helical" evidence="1">
    <location>
        <begin position="398"/>
        <end position="424"/>
    </location>
</feature>
<keyword evidence="1" id="KW-0472">Membrane</keyword>
<evidence type="ECO:0000313" key="2">
    <source>
        <dbReference type="EMBL" id="CEG59080.1"/>
    </source>
</evidence>
<feature type="transmembrane region" description="Helical" evidence="1">
    <location>
        <begin position="361"/>
        <end position="386"/>
    </location>
</feature>
<keyword evidence="3" id="KW-1185">Reference proteome</keyword>
<evidence type="ECO:0000256" key="1">
    <source>
        <dbReference type="SAM" id="Phobius"/>
    </source>
</evidence>
<name>A0A098GAM8_9GAMM</name>
<gene>
    <name evidence="2" type="ORF">LFA_3756</name>
</gene>
<proteinExistence type="predicted"/>
<protein>
    <submittedName>
        <fullName evidence="2">Uncharacterized protein</fullName>
    </submittedName>
</protein>
<organism evidence="2 3">
    <name type="scientific">Legionella fallonii LLAP-10</name>
    <dbReference type="NCBI Taxonomy" id="1212491"/>
    <lineage>
        <taxon>Bacteria</taxon>
        <taxon>Pseudomonadati</taxon>
        <taxon>Pseudomonadota</taxon>
        <taxon>Gammaproteobacteria</taxon>
        <taxon>Legionellales</taxon>
        <taxon>Legionellaceae</taxon>
        <taxon>Legionella</taxon>
    </lineage>
</organism>
<dbReference type="Proteomes" id="UP000032430">
    <property type="component" value="Chromosome I"/>
</dbReference>
<dbReference type="KEGG" id="lfa:LFA_3756"/>
<reference evidence="3" key="1">
    <citation type="submission" date="2014-09" db="EMBL/GenBank/DDBJ databases">
        <authorList>
            <person name="Gomez-Valero L."/>
        </authorList>
    </citation>
    <scope>NUCLEOTIDE SEQUENCE [LARGE SCALE GENOMIC DNA]</scope>
    <source>
        <strain evidence="3">ATCC700992</strain>
    </source>
</reference>